<evidence type="ECO:0000313" key="3">
    <source>
        <dbReference type="Proteomes" id="UP000026962"/>
    </source>
</evidence>
<dbReference type="Gramene" id="OPUNC01G19630.1">
    <property type="protein sequence ID" value="OPUNC01G19630.1"/>
    <property type="gene ID" value="OPUNC01G19630"/>
</dbReference>
<reference evidence="2" key="1">
    <citation type="submission" date="2015-04" db="UniProtKB">
        <authorList>
            <consortium name="EnsemblPlants"/>
        </authorList>
    </citation>
    <scope>IDENTIFICATION</scope>
</reference>
<protein>
    <submittedName>
        <fullName evidence="2">Uncharacterized protein</fullName>
    </submittedName>
</protein>
<reference evidence="2" key="2">
    <citation type="submission" date="2018-05" db="EMBL/GenBank/DDBJ databases">
        <title>OpunRS2 (Oryza punctata Reference Sequence Version 2).</title>
        <authorList>
            <person name="Zhang J."/>
            <person name="Kudrna D."/>
            <person name="Lee S."/>
            <person name="Talag J."/>
            <person name="Welchert J."/>
            <person name="Wing R.A."/>
        </authorList>
    </citation>
    <scope>NUCLEOTIDE SEQUENCE [LARGE SCALE GENOMIC DNA]</scope>
</reference>
<name>A0A0E0JK08_ORYPU</name>
<dbReference type="HOGENOM" id="CLU_2577963_0_0_1"/>
<feature type="region of interest" description="Disordered" evidence="1">
    <location>
        <begin position="16"/>
        <end position="40"/>
    </location>
</feature>
<accession>A0A0E0JK08</accession>
<evidence type="ECO:0000313" key="2">
    <source>
        <dbReference type="EnsemblPlants" id="OPUNC01G19630.1"/>
    </source>
</evidence>
<dbReference type="AlphaFoldDB" id="A0A0E0JK08"/>
<dbReference type="Proteomes" id="UP000026962">
    <property type="component" value="Chromosome 1"/>
</dbReference>
<organism evidence="2">
    <name type="scientific">Oryza punctata</name>
    <name type="common">Red rice</name>
    <dbReference type="NCBI Taxonomy" id="4537"/>
    <lineage>
        <taxon>Eukaryota</taxon>
        <taxon>Viridiplantae</taxon>
        <taxon>Streptophyta</taxon>
        <taxon>Embryophyta</taxon>
        <taxon>Tracheophyta</taxon>
        <taxon>Spermatophyta</taxon>
        <taxon>Magnoliopsida</taxon>
        <taxon>Liliopsida</taxon>
        <taxon>Poales</taxon>
        <taxon>Poaceae</taxon>
        <taxon>BOP clade</taxon>
        <taxon>Oryzoideae</taxon>
        <taxon>Oryzeae</taxon>
        <taxon>Oryzinae</taxon>
        <taxon>Oryza</taxon>
    </lineage>
</organism>
<dbReference type="EnsemblPlants" id="OPUNC01G19630.1">
    <property type="protein sequence ID" value="OPUNC01G19630.1"/>
    <property type="gene ID" value="OPUNC01G19630"/>
</dbReference>
<proteinExistence type="predicted"/>
<keyword evidence="3" id="KW-1185">Reference proteome</keyword>
<evidence type="ECO:0000256" key="1">
    <source>
        <dbReference type="SAM" id="MobiDB-lite"/>
    </source>
</evidence>
<feature type="compositionally biased region" description="Basic and acidic residues" evidence="1">
    <location>
        <begin position="17"/>
        <end position="40"/>
    </location>
</feature>
<sequence length="81" mass="9235">MEGARRQSGHLRIAMRMQERRMEKLEKKEGDEKEKGKTIPSRFMKDSSRRTLHGAGLYSVVYLPFANQTLGALRGASPPFI</sequence>